<keyword evidence="2" id="KW-1185">Reference proteome</keyword>
<gene>
    <name evidence="1" type="ORF">G9Q97_12685</name>
</gene>
<dbReference type="PIRSF" id="PIRSF028451">
    <property type="entry name" value="UCP028451"/>
    <property type="match status" value="1"/>
</dbReference>
<dbReference type="InterPro" id="IPR015996">
    <property type="entry name" value="UCP028451"/>
</dbReference>
<dbReference type="InterPro" id="IPR012808">
    <property type="entry name" value="CHP02453"/>
</dbReference>
<dbReference type="PANTHER" id="PTHR36452:SF1">
    <property type="entry name" value="DUF2461 DOMAIN-CONTAINING PROTEIN"/>
    <property type="match status" value="1"/>
</dbReference>
<name>A0ABX0H9W1_9BACT</name>
<accession>A0ABX0H9W1</accession>
<dbReference type="PANTHER" id="PTHR36452">
    <property type="entry name" value="CHROMOSOME 12, WHOLE GENOME SHOTGUN SEQUENCE"/>
    <property type="match status" value="1"/>
</dbReference>
<evidence type="ECO:0000313" key="2">
    <source>
        <dbReference type="Proteomes" id="UP000649799"/>
    </source>
</evidence>
<dbReference type="RefSeq" id="WP_166147405.1">
    <property type="nucleotide sequence ID" value="NZ_JAANYN010000005.1"/>
</dbReference>
<dbReference type="Proteomes" id="UP000649799">
    <property type="component" value="Unassembled WGS sequence"/>
</dbReference>
<sequence>MRNTPILHFLEALTQNNSKDWMDANRDWYLQVKERLLEDVAEILSALSERQPLFSELRPKDCIFRQNRDVRFSANKQPYKTNMAAYFAIGGKKSLGPGYYLHMQPGGSFVGGGIYMPAADTLKKIRQEIDYSGEELDNILHRPEFHSFFGDMEGEQLKSSPRDYDKDHPYLKYLKYKSFIVSRPVSDQEIQSGNYVKLSISAFEMMHPFYRFLERAIGTTEDEAFLL</sequence>
<proteinExistence type="predicted"/>
<evidence type="ECO:0000313" key="1">
    <source>
        <dbReference type="EMBL" id="NHE57668.1"/>
    </source>
</evidence>
<dbReference type="NCBIfam" id="TIGR02453">
    <property type="entry name" value="TIGR02453 family protein"/>
    <property type="match status" value="1"/>
</dbReference>
<reference evidence="1 2" key="1">
    <citation type="submission" date="2020-03" db="EMBL/GenBank/DDBJ databases">
        <title>Cyclobacterium plantarum sp. nov., a marine bacterium isolated from a coastal-marine wetland.</title>
        <authorList>
            <person name="Sanchez-Porro C."/>
            <person name="Ventosa A."/>
            <person name="Amoozegar M."/>
        </authorList>
    </citation>
    <scope>NUCLEOTIDE SEQUENCE [LARGE SCALE GENOMIC DNA]</scope>
    <source>
        <strain evidence="1 2">GBPx2</strain>
    </source>
</reference>
<protein>
    <submittedName>
        <fullName evidence="1">DUF2461 domain-containing protein</fullName>
    </submittedName>
</protein>
<dbReference type="EMBL" id="JAANYN010000005">
    <property type="protein sequence ID" value="NHE57668.1"/>
    <property type="molecule type" value="Genomic_DNA"/>
</dbReference>
<organism evidence="1 2">
    <name type="scientific">Cyclobacterium plantarum</name>
    <dbReference type="NCBI Taxonomy" id="2716263"/>
    <lineage>
        <taxon>Bacteria</taxon>
        <taxon>Pseudomonadati</taxon>
        <taxon>Bacteroidota</taxon>
        <taxon>Cytophagia</taxon>
        <taxon>Cytophagales</taxon>
        <taxon>Cyclobacteriaceae</taxon>
        <taxon>Cyclobacterium</taxon>
    </lineage>
</organism>
<comment type="caution">
    <text evidence="1">The sequence shown here is derived from an EMBL/GenBank/DDBJ whole genome shotgun (WGS) entry which is preliminary data.</text>
</comment>
<dbReference type="Pfam" id="PF09365">
    <property type="entry name" value="DUF2461"/>
    <property type="match status" value="1"/>
</dbReference>